<protein>
    <submittedName>
        <fullName evidence="1">Uncharacterized protein</fullName>
    </submittedName>
</protein>
<evidence type="ECO:0000313" key="1">
    <source>
        <dbReference type="EMBL" id="KAH1072824.1"/>
    </source>
</evidence>
<proteinExistence type="predicted"/>
<evidence type="ECO:0000313" key="2">
    <source>
        <dbReference type="Proteomes" id="UP000828251"/>
    </source>
</evidence>
<dbReference type="OrthoDB" id="6500128at2759"/>
<sequence>MRNAAIMFQFVKKRCRFHEKRPNCLHFPIQICPIIFTKFPTFFPPISPSCCSAIFFPNFPPVEINFHSSLRHYKRKLFTSSLRVLIFSPLPPLETSVHRVFRPKDQPGTSRFTASIIAEAKLVHCSLCLSCALKICCKVWQQRPTFLRPVRCCMQ</sequence>
<organism evidence="1 2">
    <name type="scientific">Gossypium stocksii</name>
    <dbReference type="NCBI Taxonomy" id="47602"/>
    <lineage>
        <taxon>Eukaryota</taxon>
        <taxon>Viridiplantae</taxon>
        <taxon>Streptophyta</taxon>
        <taxon>Embryophyta</taxon>
        <taxon>Tracheophyta</taxon>
        <taxon>Spermatophyta</taxon>
        <taxon>Magnoliopsida</taxon>
        <taxon>eudicotyledons</taxon>
        <taxon>Gunneridae</taxon>
        <taxon>Pentapetalae</taxon>
        <taxon>rosids</taxon>
        <taxon>malvids</taxon>
        <taxon>Malvales</taxon>
        <taxon>Malvaceae</taxon>
        <taxon>Malvoideae</taxon>
        <taxon>Gossypium</taxon>
    </lineage>
</organism>
<dbReference type="AlphaFoldDB" id="A0A9D3V602"/>
<gene>
    <name evidence="1" type="ORF">J1N35_025152</name>
</gene>
<keyword evidence="2" id="KW-1185">Reference proteome</keyword>
<reference evidence="1 2" key="1">
    <citation type="journal article" date="2021" name="Plant Biotechnol. J.">
        <title>Multi-omics assisted identification of the key and species-specific regulatory components of drought-tolerant mechanisms in Gossypium stocksii.</title>
        <authorList>
            <person name="Yu D."/>
            <person name="Ke L."/>
            <person name="Zhang D."/>
            <person name="Wu Y."/>
            <person name="Sun Y."/>
            <person name="Mei J."/>
            <person name="Sun J."/>
            <person name="Sun Y."/>
        </authorList>
    </citation>
    <scope>NUCLEOTIDE SEQUENCE [LARGE SCALE GENOMIC DNA]</scope>
    <source>
        <strain evidence="2">cv. E1</strain>
        <tissue evidence="1">Leaf</tissue>
    </source>
</reference>
<accession>A0A9D3V602</accession>
<dbReference type="Proteomes" id="UP000828251">
    <property type="component" value="Unassembled WGS sequence"/>
</dbReference>
<name>A0A9D3V602_9ROSI</name>
<dbReference type="EMBL" id="JAIQCV010000008">
    <property type="protein sequence ID" value="KAH1072824.1"/>
    <property type="molecule type" value="Genomic_DNA"/>
</dbReference>
<comment type="caution">
    <text evidence="1">The sequence shown here is derived from an EMBL/GenBank/DDBJ whole genome shotgun (WGS) entry which is preliminary data.</text>
</comment>
<feature type="non-terminal residue" evidence="1">
    <location>
        <position position="155"/>
    </location>
</feature>